<proteinExistence type="predicted"/>
<evidence type="ECO:0000259" key="5">
    <source>
        <dbReference type="SMART" id="SM01043"/>
    </source>
</evidence>
<sequence>MTQPDRRSKAARRKANKAGASPTNSSSTTSFAQSACPISTPSIRAFSLWPDVPESEALANLRRHLYLLRNILPAEIQSLLLVLPQSICWQNSPLCWVDVSEFEQAGASLEALERAVALYRGDLALGVYNDDFLIARREALRNRYLNLLKTLAKGYFERGEFARALEWARRLIALEPWDEEAVRLVMTLEFQTGNRAAALATYQNLARDLERELDAQPMPETMALYSDILHNRLARPPLSQKAAAPPFVSRKAELEHLSTLFRSLIHGQGRVVFISGLAGVGKTALLQEALRRLSEDLGEAAPRVLWGTWSPPLRDSPPRPYAAWAQILNAAAPLLARSEQISPEWLNRLLPLVPDLALLKHGLLGHSQPNADELRAALRQAFHALALARPLILVLEDAHWADDASLETLQALSETSLALPLLMLVTHRLDDLPLPLVQLKRTLRQQRALVELPLQTFTPDEARLFLKTLLREETLPPALYEELIRYANGLPLLLREAAEIIHHARGRRPTWLTLSDAIALRLEELSRTAREMLEAAAVLGFSFSSRELQAVLGWPESAFTATLDNLSANRFLTEVSLPGAPDYAFPHQLIHEILLKTIPPARAVQLHRRAALALQQVHADESGFAGQIAAHYEAGGLPLPAARFWLEHARENTDLAAFEPALQSIERAESLLGNDSSLEDREVQAQAVLQRGVIAYHRGQESEALSLLQEALRLASDFPPVRAHALSRRAYVLYASDRYAEAWQSADESLMLARALADSRAVARALNIRGMAALMLGRTQEAIRDLREALSIEAGHAAPSVQTVQSLNYLGTALVFVQDYAGAGEALVKTVELARRGGLRRVESAALTMQGQMALNCGRYAQAIETYRQAIEVAGDSHLPGLWGKFAGRGAAYLRMGWLREAQSDFERGLEVARQVESRYGQLLMRGYLAFTALAASRAPADSLPAPEDAAAAQDLHAVVLLAALFRARLRRLIGDWEESDAAHRRAIQAAQASGVPQFLQTAQLEWLYTQAQRGVTERKLWETLSRQAGGAGEVPQQALAKLTLAAMWRSENRPAEALTAARAALILARACPDVILTGEALLLLWQLHQMLNQPQPAHTCRDQLLALAQTAFVPFQLAVDSRSAASTRDVILRHS</sequence>
<accession>A0A2M8QA08</accession>
<dbReference type="InterPro" id="IPR041664">
    <property type="entry name" value="AAA_16"/>
</dbReference>
<dbReference type="Pfam" id="PF13191">
    <property type="entry name" value="AAA_16"/>
    <property type="match status" value="1"/>
</dbReference>
<dbReference type="PANTHER" id="PTHR16305">
    <property type="entry name" value="TESTICULAR SOLUBLE ADENYLYL CYCLASE"/>
    <property type="match status" value="1"/>
</dbReference>
<evidence type="ECO:0000256" key="3">
    <source>
        <dbReference type="PROSITE-ProRule" id="PRU00339"/>
    </source>
</evidence>
<dbReference type="InterPro" id="IPR019734">
    <property type="entry name" value="TPR_rpt"/>
</dbReference>
<dbReference type="InterPro" id="IPR027417">
    <property type="entry name" value="P-loop_NTPase"/>
</dbReference>
<dbReference type="EMBL" id="PGTN01000118">
    <property type="protein sequence ID" value="PJF46637.1"/>
    <property type="molecule type" value="Genomic_DNA"/>
</dbReference>
<dbReference type="GO" id="GO:0005737">
    <property type="term" value="C:cytoplasm"/>
    <property type="evidence" value="ECO:0007669"/>
    <property type="project" value="TreeGrafter"/>
</dbReference>
<evidence type="ECO:0000313" key="7">
    <source>
        <dbReference type="Proteomes" id="UP000230790"/>
    </source>
</evidence>
<reference evidence="6 7" key="1">
    <citation type="submission" date="2017-11" db="EMBL/GenBank/DDBJ databases">
        <title>Evolution of Phototrophy in the Chloroflexi Phylum Driven by Horizontal Gene Transfer.</title>
        <authorList>
            <person name="Ward L.M."/>
            <person name="Hemp J."/>
            <person name="Shih P.M."/>
            <person name="Mcglynn S.E."/>
            <person name="Fischer W."/>
        </authorList>
    </citation>
    <scope>NUCLEOTIDE SEQUENCE [LARGE SCALE GENOMIC DNA]</scope>
    <source>
        <strain evidence="6">JP3_7</strain>
    </source>
</reference>
<dbReference type="AlphaFoldDB" id="A0A2M8QA08"/>
<organism evidence="6 7">
    <name type="scientific">Candidatus Thermofonsia Clade 3 bacterium</name>
    <dbReference type="NCBI Taxonomy" id="2364212"/>
    <lineage>
        <taxon>Bacteria</taxon>
        <taxon>Bacillati</taxon>
        <taxon>Chloroflexota</taxon>
        <taxon>Candidatus Thermofontia</taxon>
        <taxon>Candidatus Thermofonsia Clade 3</taxon>
    </lineage>
</organism>
<dbReference type="SMART" id="SM00028">
    <property type="entry name" value="TPR"/>
    <property type="match status" value="8"/>
</dbReference>
<dbReference type="PANTHER" id="PTHR16305:SF28">
    <property type="entry name" value="GUANYLATE CYCLASE DOMAIN-CONTAINING PROTEIN"/>
    <property type="match status" value="1"/>
</dbReference>
<dbReference type="Pfam" id="PF03704">
    <property type="entry name" value="BTAD"/>
    <property type="match status" value="1"/>
</dbReference>
<dbReference type="GO" id="GO:0004016">
    <property type="term" value="F:adenylate cyclase activity"/>
    <property type="evidence" value="ECO:0007669"/>
    <property type="project" value="TreeGrafter"/>
</dbReference>
<dbReference type="SMART" id="SM01043">
    <property type="entry name" value="BTAD"/>
    <property type="match status" value="1"/>
</dbReference>
<dbReference type="Gene3D" id="3.40.50.300">
    <property type="entry name" value="P-loop containing nucleotide triphosphate hydrolases"/>
    <property type="match status" value="1"/>
</dbReference>
<dbReference type="PROSITE" id="PS50005">
    <property type="entry name" value="TPR"/>
    <property type="match status" value="3"/>
</dbReference>
<dbReference type="InterPro" id="IPR005158">
    <property type="entry name" value="BTAD"/>
</dbReference>
<keyword evidence="3" id="KW-0802">TPR repeat</keyword>
<keyword evidence="2" id="KW-0067">ATP-binding</keyword>
<feature type="repeat" description="TPR" evidence="3">
    <location>
        <begin position="763"/>
        <end position="796"/>
    </location>
</feature>
<dbReference type="SUPFAM" id="SSF48452">
    <property type="entry name" value="TPR-like"/>
    <property type="match status" value="4"/>
</dbReference>
<dbReference type="GO" id="GO:0005524">
    <property type="term" value="F:ATP binding"/>
    <property type="evidence" value="ECO:0007669"/>
    <property type="project" value="UniProtKB-KW"/>
</dbReference>
<feature type="compositionally biased region" description="Polar residues" evidence="4">
    <location>
        <begin position="21"/>
        <end position="34"/>
    </location>
</feature>
<evidence type="ECO:0000256" key="2">
    <source>
        <dbReference type="ARBA" id="ARBA00022840"/>
    </source>
</evidence>
<dbReference type="Pfam" id="PF13181">
    <property type="entry name" value="TPR_8"/>
    <property type="match status" value="2"/>
</dbReference>
<name>A0A2M8QA08_9CHLR</name>
<feature type="region of interest" description="Disordered" evidence="4">
    <location>
        <begin position="1"/>
        <end position="34"/>
    </location>
</feature>
<feature type="domain" description="Bacterial transcriptional activator" evidence="5">
    <location>
        <begin position="97"/>
        <end position="229"/>
    </location>
</feature>
<evidence type="ECO:0000313" key="6">
    <source>
        <dbReference type="EMBL" id="PJF46637.1"/>
    </source>
</evidence>
<keyword evidence="1" id="KW-0547">Nucleotide-binding</keyword>
<protein>
    <recommendedName>
        <fullName evidence="5">Bacterial transcriptional activator domain-containing protein</fullName>
    </recommendedName>
</protein>
<feature type="repeat" description="TPR" evidence="3">
    <location>
        <begin position="844"/>
        <end position="877"/>
    </location>
</feature>
<dbReference type="Proteomes" id="UP000230790">
    <property type="component" value="Unassembled WGS sequence"/>
</dbReference>
<dbReference type="Gene3D" id="1.25.40.10">
    <property type="entry name" value="Tetratricopeptide repeat domain"/>
    <property type="match status" value="3"/>
</dbReference>
<comment type="caution">
    <text evidence="6">The sequence shown here is derived from an EMBL/GenBank/DDBJ whole genome shotgun (WGS) entry which is preliminary data.</text>
</comment>
<evidence type="ECO:0000256" key="4">
    <source>
        <dbReference type="SAM" id="MobiDB-lite"/>
    </source>
</evidence>
<gene>
    <name evidence="6" type="ORF">CUN48_12785</name>
</gene>
<dbReference type="SUPFAM" id="SSF52540">
    <property type="entry name" value="P-loop containing nucleoside triphosphate hydrolases"/>
    <property type="match status" value="1"/>
</dbReference>
<dbReference type="InterPro" id="IPR011990">
    <property type="entry name" value="TPR-like_helical_dom_sf"/>
</dbReference>
<feature type="repeat" description="TPR" evidence="3">
    <location>
        <begin position="145"/>
        <end position="178"/>
    </location>
</feature>
<evidence type="ECO:0000256" key="1">
    <source>
        <dbReference type="ARBA" id="ARBA00022741"/>
    </source>
</evidence>